<organism evidence="5 6">
    <name type="scientific">Desulfallas thermosapovorans DSM 6562</name>
    <dbReference type="NCBI Taxonomy" id="1121431"/>
    <lineage>
        <taxon>Bacteria</taxon>
        <taxon>Bacillati</taxon>
        <taxon>Bacillota</taxon>
        <taxon>Clostridia</taxon>
        <taxon>Eubacteriales</taxon>
        <taxon>Desulfallaceae</taxon>
        <taxon>Desulfallas</taxon>
    </lineage>
</organism>
<dbReference type="InterPro" id="IPR025645">
    <property type="entry name" value="DUF4349"/>
</dbReference>
<keyword evidence="2" id="KW-0472">Membrane</keyword>
<name>A0A5S4ZND6_9FIRM</name>
<proteinExistence type="predicted"/>
<evidence type="ECO:0000313" key="6">
    <source>
        <dbReference type="Proteomes" id="UP000323166"/>
    </source>
</evidence>
<comment type="caution">
    <text evidence="5">The sequence shown here is derived from an EMBL/GenBank/DDBJ whole genome shotgun (WGS) entry which is preliminary data.</text>
</comment>
<evidence type="ECO:0000256" key="2">
    <source>
        <dbReference type="SAM" id="Phobius"/>
    </source>
</evidence>
<reference evidence="5 6" key="1">
    <citation type="submission" date="2019-07" db="EMBL/GenBank/DDBJ databases">
        <title>Genomic Encyclopedia of Type Strains, Phase I: the one thousand microbial genomes (KMG-I) project.</title>
        <authorList>
            <person name="Kyrpides N."/>
        </authorList>
    </citation>
    <scope>NUCLEOTIDE SEQUENCE [LARGE SCALE GENOMIC DNA]</scope>
    <source>
        <strain evidence="5 6">DSM 6562</strain>
    </source>
</reference>
<evidence type="ECO:0000259" key="4">
    <source>
        <dbReference type="Pfam" id="PF14257"/>
    </source>
</evidence>
<protein>
    <submittedName>
        <fullName evidence="5">Uncharacterized protein DUF4349</fullName>
    </submittedName>
</protein>
<keyword evidence="2" id="KW-1133">Transmembrane helix</keyword>
<feature type="transmembrane region" description="Helical" evidence="2">
    <location>
        <begin position="256"/>
        <end position="278"/>
    </location>
</feature>
<feature type="coiled-coil region" evidence="1">
    <location>
        <begin position="154"/>
        <end position="208"/>
    </location>
</feature>
<evidence type="ECO:0000256" key="3">
    <source>
        <dbReference type="SAM" id="SignalP"/>
    </source>
</evidence>
<evidence type="ECO:0000256" key="1">
    <source>
        <dbReference type="SAM" id="Coils"/>
    </source>
</evidence>
<keyword evidence="1" id="KW-0175">Coiled coil</keyword>
<dbReference type="AlphaFoldDB" id="A0A5S4ZND6"/>
<dbReference type="PROSITE" id="PS51257">
    <property type="entry name" value="PROKAR_LIPOPROTEIN"/>
    <property type="match status" value="1"/>
</dbReference>
<dbReference type="RefSeq" id="WP_166512541.1">
    <property type="nucleotide sequence ID" value="NZ_VNHM01000018.1"/>
</dbReference>
<sequence length="295" mass="33152">MRRLLFLVLAILLLFVAGGCGGAANDASAPTATDGSGQYDNQTANMSTEQMEKVKAEEEARAGATQKIITTVNLVMAVADVNETVSKVEQILQEVNGYVQDADFWFVNDRPRGNFTLRLPVEKVDETLPRLEALGQVERKNISGQDVTEEYYDVEARKNNLQKQEERYLELLSKANTVKDMLEIENELARIRGEIESFEARLKVLDNRVNLATINLELRSPQGLSTGETLRDPFGQRIQAGWQRGVNGMINLVQDLFVFLVILLPYTPILAVGGYLIYRLYKIRVFRKNGHNGKD</sequence>
<feature type="signal peptide" evidence="3">
    <location>
        <begin position="1"/>
        <end position="22"/>
    </location>
</feature>
<gene>
    <name evidence="5" type="ORF">LX24_02591</name>
</gene>
<evidence type="ECO:0000313" key="5">
    <source>
        <dbReference type="EMBL" id="TYO93791.1"/>
    </source>
</evidence>
<dbReference type="Proteomes" id="UP000323166">
    <property type="component" value="Unassembled WGS sequence"/>
</dbReference>
<accession>A0A5S4ZND6</accession>
<dbReference type="EMBL" id="VNHM01000018">
    <property type="protein sequence ID" value="TYO93791.1"/>
    <property type="molecule type" value="Genomic_DNA"/>
</dbReference>
<keyword evidence="3" id="KW-0732">Signal</keyword>
<dbReference type="Pfam" id="PF14257">
    <property type="entry name" value="DUF4349"/>
    <property type="match status" value="1"/>
</dbReference>
<feature type="domain" description="DUF4349" evidence="4">
    <location>
        <begin position="66"/>
        <end position="278"/>
    </location>
</feature>
<feature type="chain" id="PRO_5039311767" evidence="3">
    <location>
        <begin position="23"/>
        <end position="295"/>
    </location>
</feature>
<keyword evidence="6" id="KW-1185">Reference proteome</keyword>
<keyword evidence="2" id="KW-0812">Transmembrane</keyword>